<comment type="cofactor">
    <cofactor evidence="1 6">
        <name>pyridoxal 5'-phosphate</name>
        <dbReference type="ChEBI" id="CHEBI:597326"/>
    </cofactor>
</comment>
<comment type="similarity">
    <text evidence="2 6">Belongs to the group II decarboxylase family.</text>
</comment>
<protein>
    <submittedName>
        <fullName evidence="7">Aspartate aminotransferase family protein</fullName>
    </submittedName>
</protein>
<evidence type="ECO:0000256" key="4">
    <source>
        <dbReference type="ARBA" id="ARBA00022898"/>
    </source>
</evidence>
<evidence type="ECO:0000256" key="1">
    <source>
        <dbReference type="ARBA" id="ARBA00001933"/>
    </source>
</evidence>
<evidence type="ECO:0000313" key="8">
    <source>
        <dbReference type="Proteomes" id="UP001203423"/>
    </source>
</evidence>
<accession>A0ABT0LCI3</accession>
<dbReference type="GO" id="GO:0008483">
    <property type="term" value="F:transaminase activity"/>
    <property type="evidence" value="ECO:0007669"/>
    <property type="project" value="UniProtKB-KW"/>
</dbReference>
<dbReference type="Pfam" id="PF00282">
    <property type="entry name" value="Pyridoxal_deC"/>
    <property type="match status" value="1"/>
</dbReference>
<dbReference type="PANTHER" id="PTHR45677">
    <property type="entry name" value="GLUTAMATE DECARBOXYLASE-RELATED"/>
    <property type="match status" value="1"/>
</dbReference>
<evidence type="ECO:0000256" key="3">
    <source>
        <dbReference type="ARBA" id="ARBA00022793"/>
    </source>
</evidence>
<keyword evidence="7" id="KW-0032">Aminotransferase</keyword>
<dbReference type="InterPro" id="IPR015424">
    <property type="entry name" value="PyrdxlP-dep_Trfase"/>
</dbReference>
<dbReference type="InterPro" id="IPR015421">
    <property type="entry name" value="PyrdxlP-dep_Trfase_major"/>
</dbReference>
<proteinExistence type="inferred from homology"/>
<gene>
    <name evidence="7" type="ORF">L2764_13245</name>
</gene>
<dbReference type="SUPFAM" id="SSF53383">
    <property type="entry name" value="PLP-dependent transferases"/>
    <property type="match status" value="1"/>
</dbReference>
<dbReference type="PANTHER" id="PTHR45677:SF8">
    <property type="entry name" value="CYSTEINE SULFINIC ACID DECARBOXYLASE"/>
    <property type="match status" value="1"/>
</dbReference>
<reference evidence="7 8" key="1">
    <citation type="submission" date="2022-01" db="EMBL/GenBank/DDBJ databases">
        <title>Whole genome-based taxonomy of the Shewanellaceae.</title>
        <authorList>
            <person name="Martin-Rodriguez A.J."/>
        </authorList>
    </citation>
    <scope>NUCLEOTIDE SEQUENCE [LARGE SCALE GENOMIC DNA]</scope>
    <source>
        <strain evidence="7 8">DSM 17177</strain>
    </source>
</reference>
<dbReference type="CDD" id="cd06450">
    <property type="entry name" value="DOPA_deC_like"/>
    <property type="match status" value="1"/>
</dbReference>
<keyword evidence="7" id="KW-0808">Transferase</keyword>
<dbReference type="Proteomes" id="UP001203423">
    <property type="component" value="Unassembled WGS sequence"/>
</dbReference>
<dbReference type="EMBL" id="JAKIKS010000048">
    <property type="protein sequence ID" value="MCL1125417.1"/>
    <property type="molecule type" value="Genomic_DNA"/>
</dbReference>
<dbReference type="Gene3D" id="3.40.640.10">
    <property type="entry name" value="Type I PLP-dependent aspartate aminotransferase-like (Major domain)"/>
    <property type="match status" value="1"/>
</dbReference>
<keyword evidence="8" id="KW-1185">Reference proteome</keyword>
<name>A0ABT0LCI3_9GAMM</name>
<evidence type="ECO:0000256" key="5">
    <source>
        <dbReference type="ARBA" id="ARBA00023239"/>
    </source>
</evidence>
<dbReference type="PRINTS" id="PR00800">
    <property type="entry name" value="YHDCRBOXLASE"/>
</dbReference>
<comment type="caution">
    <text evidence="7">The sequence shown here is derived from an EMBL/GenBank/DDBJ whole genome shotgun (WGS) entry which is preliminary data.</text>
</comment>
<evidence type="ECO:0000256" key="2">
    <source>
        <dbReference type="ARBA" id="ARBA00009533"/>
    </source>
</evidence>
<keyword evidence="5 6" id="KW-0456">Lyase</keyword>
<sequence>MMSNTETSAAFNVQSAVINHEDNRQYIFNSDNLAEYEQGILQGLAVIKKQLTHLDAPFTGILPHELIPKFEHINLDSPFENIPDALKELENVYLKDAVYFNHPKYIAHLNCPVVYPAILAELIISSINSSLDTWDQSAGGTLIEQTLLDWTAKRIGFGANGDGIFTSGGTQSNLMAMLLARDAFCMVREPGYEIKERGLPCDANKFRIFTSESSHFSVQKSAAILGLGYDAVISVPVDHKFKMDTVVLDRRIIDTLKQGLIPIAVVATTGTTDFGSIDPINQIADLCEKYGLWMHADAAYGCGLLVTENYGHLLNGIERADSVTVDFHKSFFQPVSCGAFFVKDKSNLSVVTHHAEYLNPLSQQLEGTPNLVNKSIQTTRRFDSLKLWLTMRIMGPNKIGAIFEQVMDLAQQAYVLYQADKNIEVIHKPEISTLVFRFVPENDVSAEQIDKANEHIRKAIFRSGEAVVASTQVKGRRYLKFTLLNPSTEFSDLEDVLNLIKEHGRHFFNLQLQA</sequence>
<dbReference type="InterPro" id="IPR010977">
    <property type="entry name" value="Aromatic_deC"/>
</dbReference>
<evidence type="ECO:0000313" key="7">
    <source>
        <dbReference type="EMBL" id="MCL1125417.1"/>
    </source>
</evidence>
<dbReference type="RefSeq" id="WP_248940732.1">
    <property type="nucleotide sequence ID" value="NZ_JAKIKS010000048.1"/>
</dbReference>
<dbReference type="InterPro" id="IPR002129">
    <property type="entry name" value="PyrdxlP-dep_de-COase"/>
</dbReference>
<keyword evidence="3" id="KW-0210">Decarboxylase</keyword>
<dbReference type="Gene3D" id="3.90.1150.10">
    <property type="entry name" value="Aspartate Aminotransferase, domain 1"/>
    <property type="match status" value="1"/>
</dbReference>
<keyword evidence="4 6" id="KW-0663">Pyridoxal phosphate</keyword>
<evidence type="ECO:0000256" key="6">
    <source>
        <dbReference type="RuleBase" id="RU000382"/>
    </source>
</evidence>
<dbReference type="InterPro" id="IPR015422">
    <property type="entry name" value="PyrdxlP-dep_Trfase_small"/>
</dbReference>
<organism evidence="7 8">
    <name type="scientific">Shewanella surugensis</name>
    <dbReference type="NCBI Taxonomy" id="212020"/>
    <lineage>
        <taxon>Bacteria</taxon>
        <taxon>Pseudomonadati</taxon>
        <taxon>Pseudomonadota</taxon>
        <taxon>Gammaproteobacteria</taxon>
        <taxon>Alteromonadales</taxon>
        <taxon>Shewanellaceae</taxon>
        <taxon>Shewanella</taxon>
    </lineage>
</organism>